<evidence type="ECO:0000313" key="2">
    <source>
        <dbReference type="EMBL" id="EQD43694.1"/>
    </source>
</evidence>
<dbReference type="InterPro" id="IPR017926">
    <property type="entry name" value="GATASE"/>
</dbReference>
<dbReference type="Pfam" id="PF00117">
    <property type="entry name" value="GATase"/>
    <property type="match status" value="1"/>
</dbReference>
<dbReference type="AlphaFoldDB" id="T1ASJ8"/>
<reference evidence="2" key="1">
    <citation type="submission" date="2013-08" db="EMBL/GenBank/DDBJ databases">
        <authorList>
            <person name="Mendez C."/>
            <person name="Richter M."/>
            <person name="Ferrer M."/>
            <person name="Sanchez J."/>
        </authorList>
    </citation>
    <scope>NUCLEOTIDE SEQUENCE</scope>
</reference>
<name>T1ASJ8_9ZZZZ</name>
<dbReference type="InterPro" id="IPR029062">
    <property type="entry name" value="Class_I_gatase-like"/>
</dbReference>
<reference evidence="2" key="2">
    <citation type="journal article" date="2014" name="ISME J.">
        <title>Microbial stratification in low pH oxic and suboxic macroscopic growths along an acid mine drainage.</title>
        <authorList>
            <person name="Mendez-Garcia C."/>
            <person name="Mesa V."/>
            <person name="Sprenger R.R."/>
            <person name="Richter M."/>
            <person name="Diez M.S."/>
            <person name="Solano J."/>
            <person name="Bargiela R."/>
            <person name="Golyshina O.V."/>
            <person name="Manteca A."/>
            <person name="Ramos J.L."/>
            <person name="Gallego J.R."/>
            <person name="Llorente I."/>
            <person name="Martins Dos Santos V.A."/>
            <person name="Jensen O.N."/>
            <person name="Pelaez A.I."/>
            <person name="Sanchez J."/>
            <person name="Ferrer M."/>
        </authorList>
    </citation>
    <scope>NUCLEOTIDE SEQUENCE</scope>
</reference>
<evidence type="ECO:0000259" key="1">
    <source>
        <dbReference type="Pfam" id="PF00117"/>
    </source>
</evidence>
<gene>
    <name evidence="2" type="ORF">B2A_09764</name>
</gene>
<accession>T1ASJ8</accession>
<dbReference type="SUPFAM" id="SSF52317">
    <property type="entry name" value="Class I glutamine amidotransferase-like"/>
    <property type="match status" value="1"/>
</dbReference>
<feature type="non-terminal residue" evidence="2">
    <location>
        <position position="1"/>
    </location>
</feature>
<organism evidence="2">
    <name type="scientific">mine drainage metagenome</name>
    <dbReference type="NCBI Taxonomy" id="410659"/>
    <lineage>
        <taxon>unclassified sequences</taxon>
        <taxon>metagenomes</taxon>
        <taxon>ecological metagenomes</taxon>
    </lineage>
</organism>
<dbReference type="EMBL" id="AUZZ01007059">
    <property type="protein sequence ID" value="EQD43694.1"/>
    <property type="molecule type" value="Genomic_DNA"/>
</dbReference>
<dbReference type="Gene3D" id="3.40.50.880">
    <property type="match status" value="1"/>
</dbReference>
<dbReference type="PROSITE" id="PS51273">
    <property type="entry name" value="GATASE_TYPE_1"/>
    <property type="match status" value="1"/>
</dbReference>
<comment type="caution">
    <text evidence="2">The sequence shown here is derived from an EMBL/GenBank/DDBJ whole genome shotgun (WGS) entry which is preliminary data.</text>
</comment>
<proteinExistence type="predicted"/>
<protein>
    <submittedName>
        <fullName evidence="2">GMP synthase, small subunit</fullName>
    </submittedName>
</protein>
<feature type="domain" description="Glutamine amidotransferase" evidence="1">
    <location>
        <begin position="1"/>
        <end position="56"/>
    </location>
</feature>
<sequence length="61" mass="6826">HNDQVVRPPDGWSVLAHSATTAVQAMAHPTRPIWGLQFHPEVAHTEGGTDLFRHFLDGCRR</sequence>